<dbReference type="EMBL" id="QJTF01000008">
    <property type="protein sequence ID" value="PYE88133.1"/>
    <property type="molecule type" value="Genomic_DNA"/>
</dbReference>
<dbReference type="OrthoDB" id="4868247at2"/>
<sequence>MKNNKHWLFGMAALAALFQSGILYAAIENRASILRDGKDIVLLTQPVDPRDLMRGDYVILGYAISSIPRSQITGTPDSDHADIYVAMKPGADGNWQLSRASFQPIGDIAPDEVVLKGQTRFPVPTQPGALVSVNYGIERYYIPEGEGARIDEAQRQRNIQAVVAVSPSGASQIKALRENGQPLYREPLY</sequence>
<dbReference type="AlphaFoldDB" id="A0A318T6V5"/>
<evidence type="ECO:0000313" key="1">
    <source>
        <dbReference type="EMBL" id="PYE88133.1"/>
    </source>
</evidence>
<accession>A0A318T6V5</accession>
<keyword evidence="2" id="KW-1185">Reference proteome</keyword>
<dbReference type="Proteomes" id="UP000247454">
    <property type="component" value="Unassembled WGS sequence"/>
</dbReference>
<protein>
    <submittedName>
        <fullName evidence="1">Putative membrane-anchored protein</fullName>
    </submittedName>
</protein>
<comment type="caution">
    <text evidence="1">The sequence shown here is derived from an EMBL/GenBank/DDBJ whole genome shotgun (WGS) entry which is preliminary data.</text>
</comment>
<dbReference type="Pfam" id="PF14345">
    <property type="entry name" value="GDYXXLXY"/>
    <property type="match status" value="1"/>
</dbReference>
<gene>
    <name evidence="1" type="ORF">C7477_1083</name>
</gene>
<organism evidence="1 2">
    <name type="scientific">Phyllobacterium leguminum</name>
    <dbReference type="NCBI Taxonomy" id="314237"/>
    <lineage>
        <taxon>Bacteria</taxon>
        <taxon>Pseudomonadati</taxon>
        <taxon>Pseudomonadota</taxon>
        <taxon>Alphaproteobacteria</taxon>
        <taxon>Hyphomicrobiales</taxon>
        <taxon>Phyllobacteriaceae</taxon>
        <taxon>Phyllobacterium</taxon>
    </lineage>
</organism>
<dbReference type="RefSeq" id="WP_110751033.1">
    <property type="nucleotide sequence ID" value="NZ_QJTF01000008.1"/>
</dbReference>
<name>A0A318T6V5_9HYPH</name>
<proteinExistence type="predicted"/>
<reference evidence="1 2" key="1">
    <citation type="submission" date="2018-06" db="EMBL/GenBank/DDBJ databases">
        <title>Genomic Encyclopedia of Type Strains, Phase III (KMG-III): the genomes of soil and plant-associated and newly described type strains.</title>
        <authorList>
            <person name="Whitman W."/>
        </authorList>
    </citation>
    <scope>NUCLEOTIDE SEQUENCE [LARGE SCALE GENOMIC DNA]</scope>
    <source>
        <strain evidence="1 2">ORS 1419</strain>
    </source>
</reference>
<evidence type="ECO:0000313" key="2">
    <source>
        <dbReference type="Proteomes" id="UP000247454"/>
    </source>
</evidence>
<dbReference type="InterPro" id="IPR025833">
    <property type="entry name" value="GDYXXLXY"/>
</dbReference>